<evidence type="ECO:0000256" key="1">
    <source>
        <dbReference type="SAM" id="MobiDB-lite"/>
    </source>
</evidence>
<protein>
    <submittedName>
        <fullName evidence="2">Uncharacterized protein</fullName>
    </submittedName>
</protein>
<reference evidence="3" key="1">
    <citation type="journal article" date="2023" name="Mol. Phylogenet. Evol.">
        <title>Genome-scale phylogeny and comparative genomics of the fungal order Sordariales.</title>
        <authorList>
            <person name="Hensen N."/>
            <person name="Bonometti L."/>
            <person name="Westerberg I."/>
            <person name="Brannstrom I.O."/>
            <person name="Guillou S."/>
            <person name="Cros-Aarteil S."/>
            <person name="Calhoun S."/>
            <person name="Haridas S."/>
            <person name="Kuo A."/>
            <person name="Mondo S."/>
            <person name="Pangilinan J."/>
            <person name="Riley R."/>
            <person name="LaButti K."/>
            <person name="Andreopoulos B."/>
            <person name="Lipzen A."/>
            <person name="Chen C."/>
            <person name="Yan M."/>
            <person name="Daum C."/>
            <person name="Ng V."/>
            <person name="Clum A."/>
            <person name="Steindorff A."/>
            <person name="Ohm R.A."/>
            <person name="Martin F."/>
            <person name="Silar P."/>
            <person name="Natvig D.O."/>
            <person name="Lalanne C."/>
            <person name="Gautier V."/>
            <person name="Ament-Velasquez S.L."/>
            <person name="Kruys A."/>
            <person name="Hutchinson M.I."/>
            <person name="Powell A.J."/>
            <person name="Barry K."/>
            <person name="Miller A.N."/>
            <person name="Grigoriev I.V."/>
            <person name="Debuchy R."/>
            <person name="Gladieux P."/>
            <person name="Hiltunen Thoren M."/>
            <person name="Johannesson H."/>
        </authorList>
    </citation>
    <scope>NUCLEOTIDE SEQUENCE [LARGE SCALE GENOMIC DNA]</scope>
    <source>
        <strain evidence="3">CBS 340.73</strain>
    </source>
</reference>
<sequence>MSDANLFGNGNSYGWGFPTRRSPQQSNPDQDLDSLQAQPLYGFAGIAGIHLPQAAFPSEPEISQSPNRSVTMAPQPIPGGSSVPAGRYNGIITDNGMGAGSFGTGEAQFEAGSWRYPLWDDQAGSRACSQYIPPNPAPNLPAGETFPAAHNAPYVDGHTPTSTFQHPEHMQLTEELLASPVSAPTPELGNQKWDEEENDVALRLSLEGMRQRDISDELLRRFGRRRTPNVISKQLIKLRQKKGENDKVNTIIKGVLPKVKEMLAAEMATHGLVDILVVDGDVAEAVAGVNKKFERDLVNYLQGLVCRMKMDT</sequence>
<dbReference type="AlphaFoldDB" id="A0AAN6MZB0"/>
<feature type="compositionally biased region" description="Polar residues" evidence="1">
    <location>
        <begin position="21"/>
        <end position="33"/>
    </location>
</feature>
<organism evidence="2 3">
    <name type="scientific">Diplogelasinospora grovesii</name>
    <dbReference type="NCBI Taxonomy" id="303347"/>
    <lineage>
        <taxon>Eukaryota</taxon>
        <taxon>Fungi</taxon>
        <taxon>Dikarya</taxon>
        <taxon>Ascomycota</taxon>
        <taxon>Pezizomycotina</taxon>
        <taxon>Sordariomycetes</taxon>
        <taxon>Sordariomycetidae</taxon>
        <taxon>Sordariales</taxon>
        <taxon>Diplogelasinosporaceae</taxon>
        <taxon>Diplogelasinospora</taxon>
    </lineage>
</organism>
<keyword evidence="3" id="KW-1185">Reference proteome</keyword>
<dbReference type="Proteomes" id="UP001303473">
    <property type="component" value="Unassembled WGS sequence"/>
</dbReference>
<gene>
    <name evidence="2" type="ORF">QBC46DRAFT_422924</name>
</gene>
<feature type="region of interest" description="Disordered" evidence="1">
    <location>
        <begin position="57"/>
        <end position="83"/>
    </location>
</feature>
<accession>A0AAN6MZB0</accession>
<evidence type="ECO:0000313" key="2">
    <source>
        <dbReference type="EMBL" id="KAK3935308.1"/>
    </source>
</evidence>
<dbReference type="EMBL" id="MU853929">
    <property type="protein sequence ID" value="KAK3935308.1"/>
    <property type="molecule type" value="Genomic_DNA"/>
</dbReference>
<name>A0AAN6MZB0_9PEZI</name>
<comment type="caution">
    <text evidence="2">The sequence shown here is derived from an EMBL/GenBank/DDBJ whole genome shotgun (WGS) entry which is preliminary data.</text>
</comment>
<evidence type="ECO:0000313" key="3">
    <source>
        <dbReference type="Proteomes" id="UP001303473"/>
    </source>
</evidence>
<feature type="compositionally biased region" description="Polar residues" evidence="1">
    <location>
        <begin position="61"/>
        <end position="72"/>
    </location>
</feature>
<proteinExistence type="predicted"/>
<feature type="region of interest" description="Disordered" evidence="1">
    <location>
        <begin position="1"/>
        <end position="33"/>
    </location>
</feature>